<gene>
    <name evidence="15" type="primary">purM</name>
    <name evidence="18" type="ORF">SAMN05428946_2875</name>
</gene>
<keyword evidence="7 15" id="KW-0436">Ligase</keyword>
<evidence type="ECO:0000256" key="11">
    <source>
        <dbReference type="ARBA" id="ARBA00031908"/>
    </source>
</evidence>
<dbReference type="GO" id="GO:0005524">
    <property type="term" value="F:ATP binding"/>
    <property type="evidence" value="ECO:0007669"/>
    <property type="project" value="UniProtKB-KW"/>
</dbReference>
<evidence type="ECO:0000256" key="7">
    <source>
        <dbReference type="ARBA" id="ARBA00022598"/>
    </source>
</evidence>
<name>A0A1U7PT78_9BACI</name>
<keyword evidence="6 15" id="KW-0963">Cytoplasm</keyword>
<keyword evidence="9 15" id="KW-0658">Purine biosynthesis</keyword>
<dbReference type="InterPro" id="IPR004733">
    <property type="entry name" value="PurM_cligase"/>
</dbReference>
<dbReference type="InterPro" id="IPR036676">
    <property type="entry name" value="PurM-like_C_sf"/>
</dbReference>
<evidence type="ECO:0000256" key="9">
    <source>
        <dbReference type="ARBA" id="ARBA00022755"/>
    </source>
</evidence>
<evidence type="ECO:0000259" key="17">
    <source>
        <dbReference type="Pfam" id="PF02769"/>
    </source>
</evidence>
<accession>A0A1U7PT78</accession>
<organism evidence="18 19">
    <name type="scientific">Edaphobacillus lindanitolerans</name>
    <dbReference type="NCBI Taxonomy" id="550447"/>
    <lineage>
        <taxon>Bacteria</taxon>
        <taxon>Bacillati</taxon>
        <taxon>Bacillota</taxon>
        <taxon>Bacilli</taxon>
        <taxon>Bacillales</taxon>
        <taxon>Bacillaceae</taxon>
        <taxon>Edaphobacillus</taxon>
    </lineage>
</organism>
<dbReference type="EC" id="6.3.3.1" evidence="4 15"/>
<dbReference type="STRING" id="550447.SAMN05428946_2875"/>
<keyword evidence="8 15" id="KW-0547">Nucleotide-binding</keyword>
<dbReference type="OrthoDB" id="9802507at2"/>
<evidence type="ECO:0000256" key="8">
    <source>
        <dbReference type="ARBA" id="ARBA00022741"/>
    </source>
</evidence>
<evidence type="ECO:0000256" key="4">
    <source>
        <dbReference type="ARBA" id="ARBA00013047"/>
    </source>
</evidence>
<dbReference type="GO" id="GO:0004641">
    <property type="term" value="F:phosphoribosylformylglycinamidine cyclo-ligase activity"/>
    <property type="evidence" value="ECO:0007669"/>
    <property type="project" value="UniProtKB-UniRule"/>
</dbReference>
<dbReference type="InterPro" id="IPR010918">
    <property type="entry name" value="PurM-like_C_dom"/>
</dbReference>
<dbReference type="SUPFAM" id="SSF55326">
    <property type="entry name" value="PurM N-terminal domain-like"/>
    <property type="match status" value="1"/>
</dbReference>
<evidence type="ECO:0000256" key="12">
    <source>
        <dbReference type="ARBA" id="ARBA00032931"/>
    </source>
</evidence>
<dbReference type="GO" id="GO:0005829">
    <property type="term" value="C:cytosol"/>
    <property type="evidence" value="ECO:0007669"/>
    <property type="project" value="TreeGrafter"/>
</dbReference>
<feature type="domain" description="PurM-like N-terminal" evidence="16">
    <location>
        <begin position="56"/>
        <end position="160"/>
    </location>
</feature>
<keyword evidence="19" id="KW-1185">Reference proteome</keyword>
<evidence type="ECO:0000256" key="15">
    <source>
        <dbReference type="HAMAP-Rule" id="MF_00741"/>
    </source>
</evidence>
<dbReference type="EMBL" id="FTPL01000005">
    <property type="protein sequence ID" value="SIT92868.1"/>
    <property type="molecule type" value="Genomic_DNA"/>
</dbReference>
<proteinExistence type="inferred from homology"/>
<dbReference type="SUPFAM" id="SSF56042">
    <property type="entry name" value="PurM C-terminal domain-like"/>
    <property type="match status" value="1"/>
</dbReference>
<dbReference type="UniPathway" id="UPA00074">
    <property type="reaction ID" value="UER00129"/>
</dbReference>
<dbReference type="Gene3D" id="3.30.1330.10">
    <property type="entry name" value="PurM-like, N-terminal domain"/>
    <property type="match status" value="1"/>
</dbReference>
<dbReference type="FunFam" id="3.90.650.10:FF:000011">
    <property type="entry name" value="Phosphoribosylformylglycinamidine cyclo-ligase"/>
    <property type="match status" value="1"/>
</dbReference>
<sequence length="358" mass="37870">MSKAYEQAGVNIEAGYESVERMKSHVARTERKGVMGAFGGFGGMFDLSQLGLKEPVLVSGTDGVGTKLKVAFMADRHDTIGIDCVAMCVNDIVAQGAEPLYFLDYVALGKAVPARVEAIVKGVADGCVQAGAALIGGETAEMPGLYEEDEYDLAGFAVGAAEKKDIVTGGAIREGDVLVGLTSSGIHSNGYSLVRKIVFEQEGYRPDERIAGYEELGTAAEALLVPTKIYAKPVLEISRKLDVHGMAHVTGGGFYENVPRMLPEGLAAEIDLGSWPVLPVFRMLKEKGRLADRDLYSVFNMGIGFIMALPEADAKEAVRLAAEHGEDASIIGRVVRGEGVVFNGAHDGTLNPEGSGEA</sequence>
<evidence type="ECO:0000256" key="14">
    <source>
        <dbReference type="ARBA" id="ARBA00049057"/>
    </source>
</evidence>
<evidence type="ECO:0000256" key="10">
    <source>
        <dbReference type="ARBA" id="ARBA00022840"/>
    </source>
</evidence>
<evidence type="ECO:0000256" key="2">
    <source>
        <dbReference type="ARBA" id="ARBA00004686"/>
    </source>
</evidence>
<dbReference type="Pfam" id="PF02769">
    <property type="entry name" value="AIRS_C"/>
    <property type="match status" value="1"/>
</dbReference>
<dbReference type="GO" id="GO:0006189">
    <property type="term" value="P:'de novo' IMP biosynthetic process"/>
    <property type="evidence" value="ECO:0007669"/>
    <property type="project" value="UniProtKB-UniRule"/>
</dbReference>
<dbReference type="AlphaFoldDB" id="A0A1U7PT78"/>
<protein>
    <recommendedName>
        <fullName evidence="5 15">Phosphoribosylformylglycinamidine cyclo-ligase</fullName>
        <ecNumber evidence="4 15">6.3.3.1</ecNumber>
    </recommendedName>
    <alternativeName>
        <fullName evidence="12 15">AIR synthase</fullName>
    </alternativeName>
    <alternativeName>
        <fullName evidence="13 15">AIRS</fullName>
    </alternativeName>
    <alternativeName>
        <fullName evidence="11 15">Phosphoribosyl-aminoimidazole synthetase</fullName>
    </alternativeName>
</protein>
<dbReference type="FunFam" id="3.30.1330.10:FF:000001">
    <property type="entry name" value="Phosphoribosylformylglycinamidine cyclo-ligase"/>
    <property type="match status" value="1"/>
</dbReference>
<dbReference type="Gene3D" id="3.90.650.10">
    <property type="entry name" value="PurM-like C-terminal domain"/>
    <property type="match status" value="1"/>
</dbReference>
<comment type="subcellular location">
    <subcellularLocation>
        <location evidence="1 15">Cytoplasm</location>
    </subcellularLocation>
</comment>
<dbReference type="PANTHER" id="PTHR10520">
    <property type="entry name" value="TRIFUNCTIONAL PURINE BIOSYNTHETIC PROTEIN ADENOSINE-3-RELATED"/>
    <property type="match status" value="1"/>
</dbReference>
<dbReference type="RefSeq" id="WP_076759915.1">
    <property type="nucleotide sequence ID" value="NZ_FTPL01000005.1"/>
</dbReference>
<comment type="catalytic activity">
    <reaction evidence="14 15">
        <text>2-formamido-N(1)-(5-O-phospho-beta-D-ribosyl)acetamidine + ATP = 5-amino-1-(5-phospho-beta-D-ribosyl)imidazole + ADP + phosphate + H(+)</text>
        <dbReference type="Rhea" id="RHEA:23032"/>
        <dbReference type="ChEBI" id="CHEBI:15378"/>
        <dbReference type="ChEBI" id="CHEBI:30616"/>
        <dbReference type="ChEBI" id="CHEBI:43474"/>
        <dbReference type="ChEBI" id="CHEBI:137981"/>
        <dbReference type="ChEBI" id="CHEBI:147287"/>
        <dbReference type="ChEBI" id="CHEBI:456216"/>
        <dbReference type="EC" id="6.3.3.1"/>
    </reaction>
</comment>
<evidence type="ECO:0000256" key="1">
    <source>
        <dbReference type="ARBA" id="ARBA00004496"/>
    </source>
</evidence>
<evidence type="ECO:0000256" key="5">
    <source>
        <dbReference type="ARBA" id="ARBA00020367"/>
    </source>
</evidence>
<dbReference type="PANTHER" id="PTHR10520:SF12">
    <property type="entry name" value="TRIFUNCTIONAL PURINE BIOSYNTHETIC PROTEIN ADENOSINE-3"/>
    <property type="match status" value="1"/>
</dbReference>
<comment type="similarity">
    <text evidence="3 15">Belongs to the AIR synthase family.</text>
</comment>
<comment type="pathway">
    <text evidence="2 15">Purine metabolism; IMP biosynthesis via de novo pathway; 5-amino-1-(5-phospho-D-ribosyl)imidazole from N(2)-formyl-N(1)-(5-phospho-D-ribosyl)glycinamide: step 2/2.</text>
</comment>
<feature type="domain" description="PurM-like C-terminal" evidence="17">
    <location>
        <begin position="173"/>
        <end position="340"/>
    </location>
</feature>
<evidence type="ECO:0000256" key="13">
    <source>
        <dbReference type="ARBA" id="ARBA00033093"/>
    </source>
</evidence>
<dbReference type="GO" id="GO:0004637">
    <property type="term" value="F:phosphoribosylamine-glycine ligase activity"/>
    <property type="evidence" value="ECO:0007669"/>
    <property type="project" value="TreeGrafter"/>
</dbReference>
<evidence type="ECO:0000256" key="3">
    <source>
        <dbReference type="ARBA" id="ARBA00010280"/>
    </source>
</evidence>
<dbReference type="Pfam" id="PF00586">
    <property type="entry name" value="AIRS"/>
    <property type="match status" value="1"/>
</dbReference>
<evidence type="ECO:0000313" key="19">
    <source>
        <dbReference type="Proteomes" id="UP000187550"/>
    </source>
</evidence>
<reference evidence="19" key="1">
    <citation type="submission" date="2017-01" db="EMBL/GenBank/DDBJ databases">
        <authorList>
            <person name="Varghese N."/>
            <person name="Submissions S."/>
        </authorList>
    </citation>
    <scope>NUCLEOTIDE SEQUENCE [LARGE SCALE GENOMIC DNA]</scope>
    <source>
        <strain evidence="19">MNA4</strain>
    </source>
</reference>
<dbReference type="NCBIfam" id="TIGR00878">
    <property type="entry name" value="purM"/>
    <property type="match status" value="1"/>
</dbReference>
<evidence type="ECO:0000259" key="16">
    <source>
        <dbReference type="Pfam" id="PF00586"/>
    </source>
</evidence>
<keyword evidence="10 15" id="KW-0067">ATP-binding</keyword>
<dbReference type="Proteomes" id="UP000187550">
    <property type="component" value="Unassembled WGS sequence"/>
</dbReference>
<dbReference type="GO" id="GO:0046084">
    <property type="term" value="P:adenine biosynthetic process"/>
    <property type="evidence" value="ECO:0007669"/>
    <property type="project" value="TreeGrafter"/>
</dbReference>
<evidence type="ECO:0000256" key="6">
    <source>
        <dbReference type="ARBA" id="ARBA00022490"/>
    </source>
</evidence>
<dbReference type="InterPro" id="IPR036921">
    <property type="entry name" value="PurM-like_N_sf"/>
</dbReference>
<dbReference type="CDD" id="cd02196">
    <property type="entry name" value="PurM"/>
    <property type="match status" value="1"/>
</dbReference>
<dbReference type="InterPro" id="IPR016188">
    <property type="entry name" value="PurM-like_N"/>
</dbReference>
<evidence type="ECO:0000313" key="18">
    <source>
        <dbReference type="EMBL" id="SIT92868.1"/>
    </source>
</evidence>
<dbReference type="HAMAP" id="MF_00741">
    <property type="entry name" value="AIRS"/>
    <property type="match status" value="1"/>
</dbReference>